<feature type="domain" description="DesK/YvfT N-terminal" evidence="10">
    <location>
        <begin position="6"/>
        <end position="146"/>
    </location>
</feature>
<evidence type="ECO:0000256" key="6">
    <source>
        <dbReference type="SAM" id="Coils"/>
    </source>
</evidence>
<proteinExistence type="predicted"/>
<keyword evidence="7" id="KW-0812">Transmembrane</keyword>
<keyword evidence="5" id="KW-0902">Two-component regulatory system</keyword>
<dbReference type="InterPro" id="IPR003594">
    <property type="entry name" value="HATPase_dom"/>
</dbReference>
<dbReference type="Proteomes" id="UP001549098">
    <property type="component" value="Unassembled WGS sequence"/>
</dbReference>
<evidence type="ECO:0000256" key="2">
    <source>
        <dbReference type="ARBA" id="ARBA00012438"/>
    </source>
</evidence>
<accession>A0ABV2F5H2</accession>
<dbReference type="Gene3D" id="3.30.565.10">
    <property type="entry name" value="Histidine kinase-like ATPase, C-terminal domain"/>
    <property type="match status" value="1"/>
</dbReference>
<dbReference type="CDD" id="cd16917">
    <property type="entry name" value="HATPase_UhpB-NarQ-NarX-like"/>
    <property type="match status" value="1"/>
</dbReference>
<evidence type="ECO:0000259" key="8">
    <source>
        <dbReference type="Pfam" id="PF02518"/>
    </source>
</evidence>
<feature type="transmembrane region" description="Helical" evidence="7">
    <location>
        <begin position="134"/>
        <end position="151"/>
    </location>
</feature>
<dbReference type="InterPro" id="IPR050482">
    <property type="entry name" value="Sensor_HK_TwoCompSys"/>
</dbReference>
<evidence type="ECO:0000259" key="10">
    <source>
        <dbReference type="Pfam" id="PF23540"/>
    </source>
</evidence>
<feature type="domain" description="Histidine kinase/HSP90-like ATPase" evidence="8">
    <location>
        <begin position="282"/>
        <end position="367"/>
    </location>
</feature>
<dbReference type="EC" id="2.7.13.3" evidence="2"/>
<feature type="transmembrane region" description="Helical" evidence="7">
    <location>
        <begin position="20"/>
        <end position="35"/>
    </location>
</feature>
<keyword evidence="6" id="KW-0175">Coiled coil</keyword>
<dbReference type="SUPFAM" id="SSF55874">
    <property type="entry name" value="ATPase domain of HSP90 chaperone/DNA topoisomerase II/histidine kinase"/>
    <property type="match status" value="1"/>
</dbReference>
<dbReference type="GO" id="GO:0004673">
    <property type="term" value="F:protein histidine kinase activity"/>
    <property type="evidence" value="ECO:0007669"/>
    <property type="project" value="UniProtKB-EC"/>
</dbReference>
<comment type="caution">
    <text evidence="11">The sequence shown here is derived from an EMBL/GenBank/DDBJ whole genome shotgun (WGS) entry which is preliminary data.</text>
</comment>
<protein>
    <recommendedName>
        <fullName evidence="2">histidine kinase</fullName>
        <ecNumber evidence="2">2.7.13.3</ecNumber>
    </recommendedName>
</protein>
<dbReference type="PANTHER" id="PTHR24421">
    <property type="entry name" value="NITRATE/NITRITE SENSOR PROTEIN NARX-RELATED"/>
    <property type="match status" value="1"/>
</dbReference>
<feature type="domain" description="Signal transduction histidine kinase subgroup 3 dimerisation and phosphoacceptor" evidence="9">
    <location>
        <begin position="179"/>
        <end position="243"/>
    </location>
</feature>
<evidence type="ECO:0000259" key="9">
    <source>
        <dbReference type="Pfam" id="PF07730"/>
    </source>
</evidence>
<evidence type="ECO:0000256" key="7">
    <source>
        <dbReference type="SAM" id="Phobius"/>
    </source>
</evidence>
<organism evidence="11 12">
    <name type="scientific">Paenibacillus favisporus</name>
    <dbReference type="NCBI Taxonomy" id="221028"/>
    <lineage>
        <taxon>Bacteria</taxon>
        <taxon>Bacillati</taxon>
        <taxon>Bacillota</taxon>
        <taxon>Bacilli</taxon>
        <taxon>Bacillales</taxon>
        <taxon>Paenibacillaceae</taxon>
        <taxon>Paenibacillus</taxon>
    </lineage>
</organism>
<evidence type="ECO:0000256" key="3">
    <source>
        <dbReference type="ARBA" id="ARBA00022679"/>
    </source>
</evidence>
<keyword evidence="4 11" id="KW-0418">Kinase</keyword>
<dbReference type="Pfam" id="PF23540">
    <property type="entry name" value="DesK_N"/>
    <property type="match status" value="1"/>
</dbReference>
<evidence type="ECO:0000256" key="1">
    <source>
        <dbReference type="ARBA" id="ARBA00000085"/>
    </source>
</evidence>
<sequence>MPLARRKTEIFPRALGFSPYVWLVYMVIPLFNMAYEHGIKMVLGYAMITIFIVSYRQLFFSERLTAFWLAVQMIIIVTLSLLYLPFYSFMGFFTANFIGNYQDDRKFRIAFAAFVASILLPILGNIRHLTVSDYLTLVPFIMIMLMTPFGMRSMNLRKQLELQLNEAREQIEILVKKEERLRIARDLHDTLGHTLSLLTLKSQLVQRLTGKDPEKARLEAREMEETSRAALRQVRELVSDMRTLTVAEEIEEVRSILHSADITLESEGDTRLTGIPDLTQNILSMCLKEAATNIIKHSRATACAITIRKGTSDVRMVIRDNGVGLEDSGLSTSQGNGLKGMSERLALIDGTLKLSSSGGTELIITVPIIIKGKESVTA</sequence>
<dbReference type="Gene3D" id="1.20.5.1930">
    <property type="match status" value="1"/>
</dbReference>
<gene>
    <name evidence="11" type="ORF">ABID47_003637</name>
</gene>
<name>A0ABV2F5H2_9BACL</name>
<feature type="transmembrane region" description="Helical" evidence="7">
    <location>
        <begin position="107"/>
        <end position="128"/>
    </location>
</feature>
<feature type="coiled-coil region" evidence="6">
    <location>
        <begin position="157"/>
        <end position="184"/>
    </location>
</feature>
<dbReference type="EMBL" id="JBEPLV010000004">
    <property type="protein sequence ID" value="MET3547021.1"/>
    <property type="molecule type" value="Genomic_DNA"/>
</dbReference>
<feature type="transmembrane region" description="Helical" evidence="7">
    <location>
        <begin position="66"/>
        <end position="86"/>
    </location>
</feature>
<dbReference type="InterPro" id="IPR056374">
    <property type="entry name" value="DesK/YvfT_N"/>
</dbReference>
<feature type="transmembrane region" description="Helical" evidence="7">
    <location>
        <begin position="42"/>
        <end position="60"/>
    </location>
</feature>
<evidence type="ECO:0000313" key="11">
    <source>
        <dbReference type="EMBL" id="MET3547021.1"/>
    </source>
</evidence>
<dbReference type="InterPro" id="IPR036890">
    <property type="entry name" value="HATPase_C_sf"/>
</dbReference>
<dbReference type="Pfam" id="PF07730">
    <property type="entry name" value="HisKA_3"/>
    <property type="match status" value="1"/>
</dbReference>
<keyword evidence="7" id="KW-1133">Transmembrane helix</keyword>
<keyword evidence="3 11" id="KW-0808">Transferase</keyword>
<keyword evidence="7" id="KW-0472">Membrane</keyword>
<evidence type="ECO:0000256" key="4">
    <source>
        <dbReference type="ARBA" id="ARBA00022777"/>
    </source>
</evidence>
<dbReference type="InterPro" id="IPR011712">
    <property type="entry name" value="Sig_transdc_His_kin_sub3_dim/P"/>
</dbReference>
<dbReference type="Pfam" id="PF02518">
    <property type="entry name" value="HATPase_c"/>
    <property type="match status" value="1"/>
</dbReference>
<evidence type="ECO:0000256" key="5">
    <source>
        <dbReference type="ARBA" id="ARBA00023012"/>
    </source>
</evidence>
<dbReference type="PANTHER" id="PTHR24421:SF63">
    <property type="entry name" value="SENSOR HISTIDINE KINASE DESK"/>
    <property type="match status" value="1"/>
</dbReference>
<evidence type="ECO:0000313" key="12">
    <source>
        <dbReference type="Proteomes" id="UP001549098"/>
    </source>
</evidence>
<comment type="catalytic activity">
    <reaction evidence="1">
        <text>ATP + protein L-histidine = ADP + protein N-phospho-L-histidine.</text>
        <dbReference type="EC" id="2.7.13.3"/>
    </reaction>
</comment>
<reference evidence="11 12" key="1">
    <citation type="submission" date="2024-06" db="EMBL/GenBank/DDBJ databases">
        <title>Genomic Encyclopedia of Type Strains, Phase IV (KMG-IV): sequencing the most valuable type-strain genomes for metagenomic binning, comparative biology and taxonomic classification.</title>
        <authorList>
            <person name="Goeker M."/>
        </authorList>
    </citation>
    <scope>NUCLEOTIDE SEQUENCE [LARGE SCALE GENOMIC DNA]</scope>
    <source>
        <strain evidence="11 12">DSM 17253</strain>
    </source>
</reference>
<keyword evidence="12" id="KW-1185">Reference proteome</keyword>
<dbReference type="RefSeq" id="WP_354498838.1">
    <property type="nucleotide sequence ID" value="NZ_JBEPLV010000004.1"/>
</dbReference>